<dbReference type="RefSeq" id="WP_144351735.1">
    <property type="nucleotide sequence ID" value="NZ_CP036259.1"/>
</dbReference>
<name>A0A517DYB2_9FIRM</name>
<dbReference type="KEGG" id="sted:SPTER_37630"/>
<keyword evidence="2" id="KW-1185">Reference proteome</keyword>
<evidence type="ECO:0000313" key="1">
    <source>
        <dbReference type="EMBL" id="QDR82338.1"/>
    </source>
</evidence>
<gene>
    <name evidence="1" type="ORF">SPTER_37630</name>
</gene>
<protein>
    <submittedName>
        <fullName evidence="1">Uncharacterized protein</fullName>
    </submittedName>
</protein>
<sequence>MLRVIIRSFLWAAACGKSLRAPQGGLAGRSLVILRPRYCCQAALLLFLTLYSPFHRLLLKATYAQDC</sequence>
<accession>A0A517DYB2</accession>
<dbReference type="AlphaFoldDB" id="A0A517DYB2"/>
<proteinExistence type="predicted"/>
<dbReference type="Proteomes" id="UP000320776">
    <property type="component" value="Chromosome"/>
</dbReference>
<reference evidence="1 2" key="1">
    <citation type="submission" date="2019-02" db="EMBL/GenBank/DDBJ databases">
        <title>Closed genome of Sporomusa termitida DSM 4440.</title>
        <authorList>
            <person name="Poehlein A."/>
            <person name="Daniel R."/>
        </authorList>
    </citation>
    <scope>NUCLEOTIDE SEQUENCE [LARGE SCALE GENOMIC DNA]</scope>
    <source>
        <strain evidence="1 2">DSM 4440</strain>
    </source>
</reference>
<organism evidence="1 2">
    <name type="scientific">Sporomusa termitida</name>
    <dbReference type="NCBI Taxonomy" id="2377"/>
    <lineage>
        <taxon>Bacteria</taxon>
        <taxon>Bacillati</taxon>
        <taxon>Bacillota</taxon>
        <taxon>Negativicutes</taxon>
        <taxon>Selenomonadales</taxon>
        <taxon>Sporomusaceae</taxon>
        <taxon>Sporomusa</taxon>
    </lineage>
</organism>
<dbReference type="EMBL" id="CP036259">
    <property type="protein sequence ID" value="QDR82338.1"/>
    <property type="molecule type" value="Genomic_DNA"/>
</dbReference>
<evidence type="ECO:0000313" key="2">
    <source>
        <dbReference type="Proteomes" id="UP000320776"/>
    </source>
</evidence>